<dbReference type="InterPro" id="IPR002477">
    <property type="entry name" value="Peptidoglycan-bd-like"/>
</dbReference>
<feature type="region of interest" description="Disordered" evidence="1">
    <location>
        <begin position="122"/>
        <end position="164"/>
    </location>
</feature>
<evidence type="ECO:0000313" key="5">
    <source>
        <dbReference type="Proteomes" id="UP000020492"/>
    </source>
</evidence>
<keyword evidence="2" id="KW-0732">Signal</keyword>
<dbReference type="PATRIC" id="fig|1476583.3.peg.1847"/>
<comment type="caution">
    <text evidence="4">The sequence shown here is derived from an EMBL/GenBank/DDBJ whole genome shotgun (WGS) entry which is preliminary data.</text>
</comment>
<reference evidence="4 5" key="1">
    <citation type="submission" date="2014-03" db="EMBL/GenBank/DDBJ databases">
        <title>Draft genome sequence of Deinococcus phoenicis 1P10ME.</title>
        <authorList>
            <person name="Stepanov V.G."/>
            <person name="Vaishampayan P."/>
            <person name="Venkateswaran K."/>
            <person name="Fox G.E."/>
        </authorList>
    </citation>
    <scope>NUCLEOTIDE SEQUENCE [LARGE SCALE GENOMIC DNA]</scope>
    <source>
        <strain evidence="4 5">1P10ME</strain>
    </source>
</reference>
<keyword evidence="5" id="KW-1185">Reference proteome</keyword>
<dbReference type="OrthoDB" id="1859318at2"/>
<feature type="chain" id="PRO_5001488282" evidence="2">
    <location>
        <begin position="19"/>
        <end position="256"/>
    </location>
</feature>
<evidence type="ECO:0000256" key="1">
    <source>
        <dbReference type="SAM" id="MobiDB-lite"/>
    </source>
</evidence>
<dbReference type="RefSeq" id="WP_051517278.1">
    <property type="nucleotide sequence ID" value="NZ_JHAC01000027.1"/>
</dbReference>
<feature type="compositionally biased region" description="Low complexity" evidence="1">
    <location>
        <begin position="123"/>
        <end position="150"/>
    </location>
</feature>
<organism evidence="4 5">
    <name type="scientific">Deinococcus phoenicis</name>
    <dbReference type="NCBI Taxonomy" id="1476583"/>
    <lineage>
        <taxon>Bacteria</taxon>
        <taxon>Thermotogati</taxon>
        <taxon>Deinococcota</taxon>
        <taxon>Deinococci</taxon>
        <taxon>Deinococcales</taxon>
        <taxon>Deinococcaceae</taxon>
        <taxon>Deinococcus</taxon>
    </lineage>
</organism>
<gene>
    <name evidence="4" type="ORF">DEIPH_ctg027orf0041</name>
</gene>
<feature type="domain" description="Peptidoglycan binding-like" evidence="3">
    <location>
        <begin position="184"/>
        <end position="242"/>
    </location>
</feature>
<dbReference type="AlphaFoldDB" id="A0A016QQT8"/>
<evidence type="ECO:0000313" key="4">
    <source>
        <dbReference type="EMBL" id="EYB68104.1"/>
    </source>
</evidence>
<feature type="signal peptide" evidence="2">
    <location>
        <begin position="1"/>
        <end position="18"/>
    </location>
</feature>
<accession>A0A016QQT8</accession>
<dbReference type="Gene3D" id="1.10.101.10">
    <property type="entry name" value="PGBD-like superfamily/PGBD"/>
    <property type="match status" value="1"/>
</dbReference>
<evidence type="ECO:0000259" key="3">
    <source>
        <dbReference type="Pfam" id="PF01471"/>
    </source>
</evidence>
<dbReference type="InterPro" id="IPR036366">
    <property type="entry name" value="PGBDSf"/>
</dbReference>
<name>A0A016QQT8_9DEIO</name>
<dbReference type="STRING" id="1476583.DEIPH_ctg027orf0041"/>
<sequence>MKLAAALLVPLLAAPVLAAPGSGDVERAATRTAQALDGVLRNCPPSFTRIGSPQKKCVGAGGTVEQARTKLSAALGGELYGVWRSRDDQRSVYNWLRTPGGYVYLRLQPDPEGRAQTLVYLDTPPSDAPAATAAPARTGNTRPPTATTRPTPSPPQAPAQRPAARTLAPVPFTRPLALATPRLNGADVRAVQNRLIALTRPGSGGRGDGWYGPVTAATVRAFQAANALPVTGRVDRATWDALFSHSARTFAASAIR</sequence>
<dbReference type="Proteomes" id="UP000020492">
    <property type="component" value="Unassembled WGS sequence"/>
</dbReference>
<dbReference type="EMBL" id="JHAC01000027">
    <property type="protein sequence ID" value="EYB68104.1"/>
    <property type="molecule type" value="Genomic_DNA"/>
</dbReference>
<dbReference type="eggNOG" id="COG3409">
    <property type="taxonomic scope" value="Bacteria"/>
</dbReference>
<protein>
    <submittedName>
        <fullName evidence="4">Peptidoglycan binding domain-containing protein</fullName>
    </submittedName>
</protein>
<dbReference type="InterPro" id="IPR036365">
    <property type="entry name" value="PGBD-like_sf"/>
</dbReference>
<dbReference type="SUPFAM" id="SSF47090">
    <property type="entry name" value="PGBD-like"/>
    <property type="match status" value="1"/>
</dbReference>
<dbReference type="Pfam" id="PF01471">
    <property type="entry name" value="PG_binding_1"/>
    <property type="match status" value="1"/>
</dbReference>
<evidence type="ECO:0000256" key="2">
    <source>
        <dbReference type="SAM" id="SignalP"/>
    </source>
</evidence>
<proteinExistence type="predicted"/>